<evidence type="ECO:0000313" key="2">
    <source>
        <dbReference type="EMBL" id="KAF8795518.1"/>
    </source>
</evidence>
<dbReference type="EMBL" id="JABXBU010000001">
    <property type="protein sequence ID" value="KAF8795518.1"/>
    <property type="molecule type" value="Genomic_DNA"/>
</dbReference>
<evidence type="ECO:0000259" key="1">
    <source>
        <dbReference type="Pfam" id="PF18701"/>
    </source>
</evidence>
<dbReference type="AlphaFoldDB" id="A0A8T0FZ91"/>
<organism evidence="2 3">
    <name type="scientific">Argiope bruennichi</name>
    <name type="common">Wasp spider</name>
    <name type="synonym">Aranea bruennichi</name>
    <dbReference type="NCBI Taxonomy" id="94029"/>
    <lineage>
        <taxon>Eukaryota</taxon>
        <taxon>Metazoa</taxon>
        <taxon>Ecdysozoa</taxon>
        <taxon>Arthropoda</taxon>
        <taxon>Chelicerata</taxon>
        <taxon>Arachnida</taxon>
        <taxon>Araneae</taxon>
        <taxon>Araneomorphae</taxon>
        <taxon>Entelegynae</taxon>
        <taxon>Araneoidea</taxon>
        <taxon>Araneidae</taxon>
        <taxon>Argiope</taxon>
    </lineage>
</organism>
<dbReference type="InterPro" id="IPR040676">
    <property type="entry name" value="DUF5641"/>
</dbReference>
<name>A0A8T0FZ91_ARGBR</name>
<dbReference type="Proteomes" id="UP000807504">
    <property type="component" value="Unassembled WGS sequence"/>
</dbReference>
<reference evidence="2" key="2">
    <citation type="submission" date="2020-06" db="EMBL/GenBank/DDBJ databases">
        <authorList>
            <person name="Sheffer M."/>
        </authorList>
    </citation>
    <scope>NUCLEOTIDE SEQUENCE</scope>
</reference>
<proteinExistence type="predicted"/>
<reference evidence="2" key="1">
    <citation type="journal article" date="2020" name="bioRxiv">
        <title>Chromosome-level reference genome of the European wasp spider Argiope bruennichi: a resource for studies on range expansion and evolutionary adaptation.</title>
        <authorList>
            <person name="Sheffer M.M."/>
            <person name="Hoppe A."/>
            <person name="Krehenwinkel H."/>
            <person name="Uhl G."/>
            <person name="Kuss A.W."/>
            <person name="Jensen L."/>
            <person name="Jensen C."/>
            <person name="Gillespie R.G."/>
            <person name="Hoff K.J."/>
            <person name="Prost S."/>
        </authorList>
    </citation>
    <scope>NUCLEOTIDE SEQUENCE</scope>
</reference>
<dbReference type="Pfam" id="PF18701">
    <property type="entry name" value="DUF5641"/>
    <property type="match status" value="1"/>
</dbReference>
<protein>
    <recommendedName>
        <fullName evidence="1">DUF5641 domain-containing protein</fullName>
    </recommendedName>
</protein>
<sequence>MIKPHDFKVGEVVIVEVTNQKRLYWPLGKITERFPSNNGSVHLVKVKTKNGEFLRPVQRLYALEVQTPSVENLLKRASEIEDEKEETVQQYMLNILRSYQNRTKRLYQI</sequence>
<accession>A0A8T0FZ91</accession>
<gene>
    <name evidence="2" type="ORF">HNY73_000011</name>
</gene>
<feature type="domain" description="DUF5641" evidence="1">
    <location>
        <begin position="5"/>
        <end position="62"/>
    </location>
</feature>
<evidence type="ECO:0000313" key="3">
    <source>
        <dbReference type="Proteomes" id="UP000807504"/>
    </source>
</evidence>
<comment type="caution">
    <text evidence="2">The sequence shown here is derived from an EMBL/GenBank/DDBJ whole genome shotgun (WGS) entry which is preliminary data.</text>
</comment>
<keyword evidence="3" id="KW-1185">Reference proteome</keyword>